<comment type="caution">
    <text evidence="5">The sequence shown here is derived from an EMBL/GenBank/DDBJ whole genome shotgun (WGS) entry which is preliminary data.</text>
</comment>
<reference evidence="6" key="1">
    <citation type="journal article" date="2019" name="Curr. Biol.">
        <title>Genome Sequence of Striga asiatica Provides Insight into the Evolution of Plant Parasitism.</title>
        <authorList>
            <person name="Yoshida S."/>
            <person name="Kim S."/>
            <person name="Wafula E.K."/>
            <person name="Tanskanen J."/>
            <person name="Kim Y.M."/>
            <person name="Honaas L."/>
            <person name="Yang Z."/>
            <person name="Spallek T."/>
            <person name="Conn C.E."/>
            <person name="Ichihashi Y."/>
            <person name="Cheong K."/>
            <person name="Cui S."/>
            <person name="Der J.P."/>
            <person name="Gundlach H."/>
            <person name="Jiao Y."/>
            <person name="Hori C."/>
            <person name="Ishida J.K."/>
            <person name="Kasahara H."/>
            <person name="Kiba T."/>
            <person name="Kim M.S."/>
            <person name="Koo N."/>
            <person name="Laohavisit A."/>
            <person name="Lee Y.H."/>
            <person name="Lumba S."/>
            <person name="McCourt P."/>
            <person name="Mortimer J.C."/>
            <person name="Mutuku J.M."/>
            <person name="Nomura T."/>
            <person name="Sasaki-Sekimoto Y."/>
            <person name="Seto Y."/>
            <person name="Wang Y."/>
            <person name="Wakatake T."/>
            <person name="Sakakibara H."/>
            <person name="Demura T."/>
            <person name="Yamaguchi S."/>
            <person name="Yoneyama K."/>
            <person name="Manabe R.I."/>
            <person name="Nelson D.C."/>
            <person name="Schulman A.H."/>
            <person name="Timko M.P."/>
            <person name="dePamphilis C.W."/>
            <person name="Choi D."/>
            <person name="Shirasu K."/>
        </authorList>
    </citation>
    <scope>NUCLEOTIDE SEQUENCE [LARGE SCALE GENOMIC DNA]</scope>
    <source>
        <strain evidence="6">cv. UVA1</strain>
    </source>
</reference>
<dbReference type="SUPFAM" id="SSF46785">
    <property type="entry name" value="Winged helix' DNA-binding domain"/>
    <property type="match status" value="1"/>
</dbReference>
<feature type="domain" description="HTH La-type RNA-binding" evidence="4">
    <location>
        <begin position="281"/>
        <end position="370"/>
    </location>
</feature>
<feature type="compositionally biased region" description="Polar residues" evidence="3">
    <location>
        <begin position="164"/>
        <end position="175"/>
    </location>
</feature>
<name>A0A5A7PC04_STRAF</name>
<dbReference type="OrthoDB" id="340227at2759"/>
<dbReference type="Proteomes" id="UP000325081">
    <property type="component" value="Unassembled WGS sequence"/>
</dbReference>
<sequence>MASAVSLQPPELAPPSDEFVNGSSGSEAQPEGSDFNGDGNAGHPRRPAWNRPINGDVEGVSVMGGAISWPALSESTRPSSRSLSDSTRPMSDGSAPPYQAPPLLSQPPQRQVNPHSHANSSANNTNTSRARSRNRGGGPSHNNNFARPSPPPPFPVFRPVVDTGANQSTGISPRTPSRRAHNYGPRPRGDGPHHNNYGARRHQDRREANIPPPSYMPQPSPMSYMPPPFIGPPPMRVFPGQMGFEMASPFVYVAPPPPPLGPESFRAMPVVPPPMPMLFPPANENNLTNMIVKQIDYYFSDDNLAKDNYLRSKMDDQGWVPITLIASFHRVEQLTKNVQVILDALKHSTVVELLGEKIRRRDTWQKWLHSSSRPNSETGGAVNV</sequence>
<protein>
    <submittedName>
        <fullName evidence="5">ATP synthase subunit a chloroplastic</fullName>
    </submittedName>
</protein>
<organism evidence="5 6">
    <name type="scientific">Striga asiatica</name>
    <name type="common">Asiatic witchweed</name>
    <name type="synonym">Buchnera asiatica</name>
    <dbReference type="NCBI Taxonomy" id="4170"/>
    <lineage>
        <taxon>Eukaryota</taxon>
        <taxon>Viridiplantae</taxon>
        <taxon>Streptophyta</taxon>
        <taxon>Embryophyta</taxon>
        <taxon>Tracheophyta</taxon>
        <taxon>Spermatophyta</taxon>
        <taxon>Magnoliopsida</taxon>
        <taxon>eudicotyledons</taxon>
        <taxon>Gunneridae</taxon>
        <taxon>Pentapetalae</taxon>
        <taxon>asterids</taxon>
        <taxon>lamiids</taxon>
        <taxon>Lamiales</taxon>
        <taxon>Orobanchaceae</taxon>
        <taxon>Buchnereae</taxon>
        <taxon>Striga</taxon>
    </lineage>
</organism>
<dbReference type="PROSITE" id="PS50961">
    <property type="entry name" value="HTH_LA"/>
    <property type="match status" value="1"/>
</dbReference>
<dbReference type="FunFam" id="1.10.10.10:FF:000131">
    <property type="entry name" value="la-related protein 1B isoform X2"/>
    <property type="match status" value="1"/>
</dbReference>
<keyword evidence="1 2" id="KW-0694">RNA-binding</keyword>
<feature type="compositionally biased region" description="Low complexity" evidence="3">
    <location>
        <begin position="72"/>
        <end position="91"/>
    </location>
</feature>
<evidence type="ECO:0000256" key="3">
    <source>
        <dbReference type="SAM" id="MobiDB-lite"/>
    </source>
</evidence>
<evidence type="ECO:0000256" key="1">
    <source>
        <dbReference type="ARBA" id="ARBA00022884"/>
    </source>
</evidence>
<dbReference type="InterPro" id="IPR036390">
    <property type="entry name" value="WH_DNA-bd_sf"/>
</dbReference>
<feature type="region of interest" description="Disordered" evidence="3">
    <location>
        <begin position="1"/>
        <end position="212"/>
    </location>
</feature>
<dbReference type="InterPro" id="IPR045180">
    <property type="entry name" value="La_dom_prot"/>
</dbReference>
<evidence type="ECO:0000313" key="6">
    <source>
        <dbReference type="Proteomes" id="UP000325081"/>
    </source>
</evidence>
<dbReference type="PANTHER" id="PTHR22792:SF155">
    <property type="entry name" value="LA-RELATED PROTEIN 1C-LIKE"/>
    <property type="match status" value="1"/>
</dbReference>
<dbReference type="EMBL" id="BKCP01004350">
    <property type="protein sequence ID" value="GER30453.1"/>
    <property type="molecule type" value="Genomic_DNA"/>
</dbReference>
<feature type="compositionally biased region" description="Low complexity" evidence="3">
    <location>
        <begin position="113"/>
        <end position="129"/>
    </location>
</feature>
<evidence type="ECO:0000313" key="5">
    <source>
        <dbReference type="EMBL" id="GER30453.1"/>
    </source>
</evidence>
<dbReference type="CDD" id="cd07323">
    <property type="entry name" value="LAM"/>
    <property type="match status" value="1"/>
</dbReference>
<dbReference type="InterPro" id="IPR036388">
    <property type="entry name" value="WH-like_DNA-bd_sf"/>
</dbReference>
<dbReference type="InterPro" id="IPR006630">
    <property type="entry name" value="La_HTH"/>
</dbReference>
<dbReference type="GO" id="GO:0003723">
    <property type="term" value="F:RNA binding"/>
    <property type="evidence" value="ECO:0007669"/>
    <property type="project" value="UniProtKB-UniRule"/>
</dbReference>
<accession>A0A5A7PC04</accession>
<proteinExistence type="predicted"/>
<keyword evidence="6" id="KW-1185">Reference proteome</keyword>
<dbReference type="PANTHER" id="PTHR22792">
    <property type="entry name" value="LUPUS LA PROTEIN-RELATED"/>
    <property type="match status" value="1"/>
</dbReference>
<gene>
    <name evidence="5" type="ORF">STAS_06395</name>
</gene>
<dbReference type="Gene3D" id="1.10.10.10">
    <property type="entry name" value="Winged helix-like DNA-binding domain superfamily/Winged helix DNA-binding domain"/>
    <property type="match status" value="1"/>
</dbReference>
<evidence type="ECO:0000259" key="4">
    <source>
        <dbReference type="PROSITE" id="PS50961"/>
    </source>
</evidence>
<dbReference type="AlphaFoldDB" id="A0A5A7PC04"/>
<dbReference type="Pfam" id="PF05383">
    <property type="entry name" value="La"/>
    <property type="match status" value="1"/>
</dbReference>
<dbReference type="SMART" id="SM00715">
    <property type="entry name" value="LA"/>
    <property type="match status" value="1"/>
</dbReference>
<evidence type="ECO:0000256" key="2">
    <source>
        <dbReference type="PROSITE-ProRule" id="PRU00332"/>
    </source>
</evidence>